<proteinExistence type="predicted"/>
<dbReference type="RefSeq" id="WP_091585885.1">
    <property type="nucleotide sequence ID" value="NZ_FMXM01000029.1"/>
</dbReference>
<gene>
    <name evidence="1" type="ORF">SAMN02927914_06090</name>
</gene>
<name>A0A1G5ZTZ4_9HYPH</name>
<dbReference type="STRING" id="1165689.SAMN02927914_06090"/>
<dbReference type="Proteomes" id="UP000198588">
    <property type="component" value="Unassembled WGS sequence"/>
</dbReference>
<dbReference type="OrthoDB" id="271711at2"/>
<dbReference type="EMBL" id="FMXM01000029">
    <property type="protein sequence ID" value="SDA98145.1"/>
    <property type="molecule type" value="Genomic_DNA"/>
</dbReference>
<evidence type="ECO:0000313" key="2">
    <source>
        <dbReference type="Proteomes" id="UP000198588"/>
    </source>
</evidence>
<reference evidence="1 2" key="1">
    <citation type="submission" date="2016-10" db="EMBL/GenBank/DDBJ databases">
        <authorList>
            <person name="de Groot N.N."/>
        </authorList>
    </citation>
    <scope>NUCLEOTIDE SEQUENCE [LARGE SCALE GENOMIC DNA]</scope>
    <source>
        <strain evidence="1 2">CGMCC 1.12097</strain>
    </source>
</reference>
<evidence type="ECO:0000313" key="1">
    <source>
        <dbReference type="EMBL" id="SDA98145.1"/>
    </source>
</evidence>
<organism evidence="1 2">
    <name type="scientific">Mesorhizobium qingshengii</name>
    <dbReference type="NCBI Taxonomy" id="1165689"/>
    <lineage>
        <taxon>Bacteria</taxon>
        <taxon>Pseudomonadati</taxon>
        <taxon>Pseudomonadota</taxon>
        <taxon>Alphaproteobacteria</taxon>
        <taxon>Hyphomicrobiales</taxon>
        <taxon>Phyllobacteriaceae</taxon>
        <taxon>Mesorhizobium</taxon>
    </lineage>
</organism>
<dbReference type="AlphaFoldDB" id="A0A1G5ZTZ4"/>
<sequence length="66" mass="7167">MAPFVHEAHEAGQVVPPITLIQTSGAADRNDRIAAFNREEGYPVIIRGVAGNDIVDRTMHVRSIDA</sequence>
<protein>
    <submittedName>
        <fullName evidence="1">Tagaturonate reductase</fullName>
    </submittedName>
</protein>
<accession>A0A1G5ZTZ4</accession>